<dbReference type="GO" id="GO:0010027">
    <property type="term" value="P:thylakoid membrane organization"/>
    <property type="evidence" value="ECO:0007669"/>
    <property type="project" value="TreeGrafter"/>
</dbReference>
<gene>
    <name evidence="3" type="ORF">SSX86_029178</name>
</gene>
<dbReference type="HAMAP" id="MF_01843">
    <property type="entry name" value="Thf1"/>
    <property type="match status" value="1"/>
</dbReference>
<dbReference type="EMBL" id="JBCNJP010000027">
    <property type="protein sequence ID" value="KAK9052549.1"/>
    <property type="molecule type" value="Genomic_DNA"/>
</dbReference>
<dbReference type="GO" id="GO:0009534">
    <property type="term" value="C:chloroplast thylakoid"/>
    <property type="evidence" value="ECO:0007669"/>
    <property type="project" value="TreeGrafter"/>
</dbReference>
<dbReference type="PANTHER" id="PTHR34793">
    <property type="entry name" value="PROTEIN THYLAKOID FORMATION 1, CHLOROPLASTIC"/>
    <property type="match status" value="1"/>
</dbReference>
<evidence type="ECO:0000256" key="2">
    <source>
        <dbReference type="SAM" id="Coils"/>
    </source>
</evidence>
<evidence type="ECO:0008006" key="5">
    <source>
        <dbReference type="Google" id="ProtNLM"/>
    </source>
</evidence>
<dbReference type="GO" id="GO:0010207">
    <property type="term" value="P:photosystem II assembly"/>
    <property type="evidence" value="ECO:0007669"/>
    <property type="project" value="InterPro"/>
</dbReference>
<evidence type="ECO:0000256" key="1">
    <source>
        <dbReference type="ARBA" id="ARBA00023054"/>
    </source>
</evidence>
<dbReference type="Proteomes" id="UP001408789">
    <property type="component" value="Unassembled WGS sequence"/>
</dbReference>
<evidence type="ECO:0000313" key="3">
    <source>
        <dbReference type="EMBL" id="KAK9052549.1"/>
    </source>
</evidence>
<dbReference type="GO" id="GO:0045038">
    <property type="term" value="P:protein import into chloroplast thylakoid membrane"/>
    <property type="evidence" value="ECO:0007669"/>
    <property type="project" value="TreeGrafter"/>
</dbReference>
<dbReference type="NCBIfam" id="TIGR03060">
    <property type="entry name" value="PS_II_psb29"/>
    <property type="match status" value="1"/>
</dbReference>
<reference evidence="3 4" key="1">
    <citation type="submission" date="2024-04" db="EMBL/GenBank/DDBJ databases">
        <title>The reference genome of an endangered Asteraceae, Deinandra increscens subsp. villosa, native to the Central Coast of California.</title>
        <authorList>
            <person name="Guilliams M."/>
            <person name="Hasenstab-Lehman K."/>
            <person name="Meyer R."/>
            <person name="Mcevoy S."/>
        </authorList>
    </citation>
    <scope>NUCLEOTIDE SEQUENCE [LARGE SCALE GENOMIC DNA]</scope>
    <source>
        <tissue evidence="3">Leaf</tissue>
    </source>
</reference>
<dbReference type="Pfam" id="PF11264">
    <property type="entry name" value="ThylakoidFormat"/>
    <property type="match status" value="1"/>
</dbReference>
<organism evidence="3 4">
    <name type="scientific">Deinandra increscens subsp. villosa</name>
    <dbReference type="NCBI Taxonomy" id="3103831"/>
    <lineage>
        <taxon>Eukaryota</taxon>
        <taxon>Viridiplantae</taxon>
        <taxon>Streptophyta</taxon>
        <taxon>Embryophyta</taxon>
        <taxon>Tracheophyta</taxon>
        <taxon>Spermatophyta</taxon>
        <taxon>Magnoliopsida</taxon>
        <taxon>eudicotyledons</taxon>
        <taxon>Gunneridae</taxon>
        <taxon>Pentapetalae</taxon>
        <taxon>asterids</taxon>
        <taxon>campanulids</taxon>
        <taxon>Asterales</taxon>
        <taxon>Asteraceae</taxon>
        <taxon>Asteroideae</taxon>
        <taxon>Heliantheae alliance</taxon>
        <taxon>Madieae</taxon>
        <taxon>Madiinae</taxon>
        <taxon>Deinandra</taxon>
    </lineage>
</organism>
<protein>
    <recommendedName>
        <fullName evidence="5">Protein THYLAKOID FORMATION1, chloroplastic</fullName>
    </recommendedName>
</protein>
<accession>A0AAP0C935</accession>
<keyword evidence="1 2" id="KW-0175">Coiled coil</keyword>
<proteinExistence type="inferred from homology"/>
<dbReference type="InterPro" id="IPR017499">
    <property type="entry name" value="Thf1"/>
</dbReference>
<keyword evidence="4" id="KW-1185">Reference proteome</keyword>
<evidence type="ECO:0000313" key="4">
    <source>
        <dbReference type="Proteomes" id="UP001408789"/>
    </source>
</evidence>
<feature type="coiled-coil region" evidence="2">
    <location>
        <begin position="251"/>
        <end position="278"/>
    </location>
</feature>
<sequence length="617" mass="67956">MAAVASLSFCGITQSSSSGRKIRLPSSSRSLLSDSYAFRVRTSFSLHSIAFPASPSTSRFVVHCMSTGSDLPPPVSETKLKFLSAYKRPIPSIYNTVLQELIVQQHLMKYKKTYRYDPVFALGFVTVYDQLMDGYPSDEDREAIFKAYINALNEDPQQYRADAQKLEAWGREQNASSLVDFSSKAGEVEDALKDIAERAGGNGSFSYSRFFAVGLFRLLELANATDPTILEKLCAALNIDKKSVDRDLDVYRNLLSKLVQAKELLKEYVEREKKKREERTSPQKANEAVTNCLAENLYTRKTTKYFPFQFLFICSLLPLSRSGLLSEPLKPPDDGSGPNIVPSFPVQTESELCQLDLSAELFGGVNAACGRNLDRSRCCPVLAAWLFAAHARSALQINASAPAASDETPMMPDDSQSCVNSLQSSLQNRNIHIPQPNTSCDAVLCFCGIRLHQLGSLSCPAAFSLTNKSRDATPTAAVRNLEKSCRNSSYAGCTKCLGALQKLNDDGQNGTRKSHHEGGDNNRASKILKRDCQLMGLTWLLARNKTAYIPTVSAVLRAIMYSAHPPFHESKCSPDQENMPLAVDSLQFDKSSAASSSYRGVVIVVMTLLPLVMDFVL</sequence>
<dbReference type="PANTHER" id="PTHR34793:SF1">
    <property type="entry name" value="PROTEIN THYLAKOID FORMATION 1, CHLOROPLASTIC"/>
    <property type="match status" value="1"/>
</dbReference>
<dbReference type="AlphaFoldDB" id="A0AAP0C935"/>
<name>A0AAP0C935_9ASTR</name>
<comment type="caution">
    <text evidence="3">The sequence shown here is derived from an EMBL/GenBank/DDBJ whole genome shotgun (WGS) entry which is preliminary data.</text>
</comment>
<dbReference type="GO" id="GO:0045037">
    <property type="term" value="P:protein import into chloroplast stroma"/>
    <property type="evidence" value="ECO:0007669"/>
    <property type="project" value="TreeGrafter"/>
</dbReference>